<comment type="caution">
    <text evidence="7">Lacks conserved residue(s) required for the propagation of feature annotation.</text>
</comment>
<dbReference type="InterPro" id="IPR031322">
    <property type="entry name" value="Shikimate/glucono_kinase"/>
</dbReference>
<evidence type="ECO:0000256" key="2">
    <source>
        <dbReference type="ARBA" id="ARBA00022679"/>
    </source>
</evidence>
<keyword evidence="1 7" id="KW-0028">Amino-acid biosynthesis</keyword>
<feature type="binding site" evidence="7">
    <location>
        <position position="69"/>
    </location>
    <ligand>
        <name>substrate</name>
    </ligand>
</feature>
<comment type="subunit">
    <text evidence="7">Monomer.</text>
</comment>
<keyword evidence="5 7" id="KW-0067">ATP-binding</keyword>
<evidence type="ECO:0000313" key="9">
    <source>
        <dbReference type="Proteomes" id="UP000770785"/>
    </source>
</evidence>
<evidence type="ECO:0000256" key="4">
    <source>
        <dbReference type="ARBA" id="ARBA00022777"/>
    </source>
</evidence>
<dbReference type="EMBL" id="JAATJH010000002">
    <property type="protein sequence ID" value="NJC26496.1"/>
    <property type="molecule type" value="Genomic_DNA"/>
</dbReference>
<name>A0ABX0XBZ0_9BACT</name>
<organism evidence="8 9">
    <name type="scientific">Neolewinella antarctica</name>
    <dbReference type="NCBI Taxonomy" id="442734"/>
    <lineage>
        <taxon>Bacteria</taxon>
        <taxon>Pseudomonadati</taxon>
        <taxon>Bacteroidota</taxon>
        <taxon>Saprospiria</taxon>
        <taxon>Saprospirales</taxon>
        <taxon>Lewinellaceae</taxon>
        <taxon>Neolewinella</taxon>
    </lineage>
</organism>
<protein>
    <recommendedName>
        <fullName evidence="7">Shikimate kinase</fullName>
        <shortName evidence="7">SK</shortName>
        <ecNumber evidence="7">2.7.1.71</ecNumber>
    </recommendedName>
</protein>
<keyword evidence="9" id="KW-1185">Reference proteome</keyword>
<comment type="subcellular location">
    <subcellularLocation>
        <location evidence="7">Cytoplasm</location>
    </subcellularLocation>
</comment>
<evidence type="ECO:0000256" key="7">
    <source>
        <dbReference type="HAMAP-Rule" id="MF_00109"/>
    </source>
</evidence>
<dbReference type="PRINTS" id="PR01100">
    <property type="entry name" value="SHIKIMTKNASE"/>
</dbReference>
<dbReference type="HAMAP" id="MF_00109">
    <property type="entry name" value="Shikimate_kinase"/>
    <property type="match status" value="1"/>
</dbReference>
<evidence type="ECO:0000256" key="6">
    <source>
        <dbReference type="ARBA" id="ARBA00023141"/>
    </source>
</evidence>
<dbReference type="RefSeq" id="WP_168037232.1">
    <property type="nucleotide sequence ID" value="NZ_JAATJH010000002.1"/>
</dbReference>
<evidence type="ECO:0000256" key="5">
    <source>
        <dbReference type="ARBA" id="ARBA00022840"/>
    </source>
</evidence>
<keyword evidence="7" id="KW-0963">Cytoplasm</keyword>
<feature type="binding site" evidence="7">
    <location>
        <position position="6"/>
    </location>
    <ligand>
        <name>Mg(2+)</name>
        <dbReference type="ChEBI" id="CHEBI:18420"/>
    </ligand>
</feature>
<dbReference type="SUPFAM" id="SSF52540">
    <property type="entry name" value="P-loop containing nucleoside triphosphate hydrolases"/>
    <property type="match status" value="1"/>
</dbReference>
<gene>
    <name evidence="7" type="primary">aroK</name>
    <name evidence="8" type="ORF">GGR27_001995</name>
</gene>
<comment type="similarity">
    <text evidence="7">Belongs to the shikimate kinase family.</text>
</comment>
<dbReference type="InterPro" id="IPR027417">
    <property type="entry name" value="P-loop_NTPase"/>
</dbReference>
<keyword evidence="3 7" id="KW-0547">Nucleotide-binding</keyword>
<dbReference type="GO" id="GO:0004765">
    <property type="term" value="F:shikimate kinase activity"/>
    <property type="evidence" value="ECO:0007669"/>
    <property type="project" value="UniProtKB-EC"/>
</dbReference>
<dbReference type="Pfam" id="PF01202">
    <property type="entry name" value="SKI"/>
    <property type="match status" value="1"/>
</dbReference>
<keyword evidence="2 7" id="KW-0808">Transferase</keyword>
<dbReference type="EC" id="2.7.1.71" evidence="7"/>
<feature type="binding site" evidence="7">
    <location>
        <begin position="2"/>
        <end position="7"/>
    </location>
    <ligand>
        <name>ATP</name>
        <dbReference type="ChEBI" id="CHEBI:30616"/>
    </ligand>
</feature>
<dbReference type="PANTHER" id="PTHR21087">
    <property type="entry name" value="SHIKIMATE KINASE"/>
    <property type="match status" value="1"/>
</dbReference>
<comment type="caution">
    <text evidence="8">The sequence shown here is derived from an EMBL/GenBank/DDBJ whole genome shotgun (WGS) entry which is preliminary data.</text>
</comment>
<keyword evidence="4 7" id="KW-0418">Kinase</keyword>
<keyword evidence="6 7" id="KW-0057">Aromatic amino acid biosynthesis</keyword>
<dbReference type="PANTHER" id="PTHR21087:SF16">
    <property type="entry name" value="SHIKIMATE KINASE 1, CHLOROPLASTIC"/>
    <property type="match status" value="1"/>
</dbReference>
<evidence type="ECO:0000256" key="3">
    <source>
        <dbReference type="ARBA" id="ARBA00022741"/>
    </source>
</evidence>
<reference evidence="8 9" key="1">
    <citation type="submission" date="2020-03" db="EMBL/GenBank/DDBJ databases">
        <title>Genomic Encyclopedia of Type Strains, Phase IV (KMG-IV): sequencing the most valuable type-strain genomes for metagenomic binning, comparative biology and taxonomic classification.</title>
        <authorList>
            <person name="Goeker M."/>
        </authorList>
    </citation>
    <scope>NUCLEOTIDE SEQUENCE [LARGE SCALE GENOMIC DNA]</scope>
    <source>
        <strain evidence="8 9">DSM 105096</strain>
    </source>
</reference>
<comment type="catalytic activity">
    <reaction evidence="7">
        <text>shikimate + ATP = 3-phosphoshikimate + ADP + H(+)</text>
        <dbReference type="Rhea" id="RHEA:13121"/>
        <dbReference type="ChEBI" id="CHEBI:15378"/>
        <dbReference type="ChEBI" id="CHEBI:30616"/>
        <dbReference type="ChEBI" id="CHEBI:36208"/>
        <dbReference type="ChEBI" id="CHEBI:145989"/>
        <dbReference type="ChEBI" id="CHEBI:456216"/>
        <dbReference type="EC" id="2.7.1.71"/>
    </reaction>
</comment>
<dbReference type="Gene3D" id="3.40.50.300">
    <property type="entry name" value="P-loop containing nucleotide triphosphate hydrolases"/>
    <property type="match status" value="1"/>
</dbReference>
<keyword evidence="7" id="KW-0460">Magnesium</keyword>
<evidence type="ECO:0000313" key="8">
    <source>
        <dbReference type="EMBL" id="NJC26496.1"/>
    </source>
</evidence>
<feature type="binding site" evidence="7">
    <location>
        <position position="128"/>
    </location>
    <ligand>
        <name>substrate</name>
    </ligand>
</feature>
<proteinExistence type="inferred from homology"/>
<accession>A0ABX0XBZ0</accession>
<comment type="pathway">
    <text evidence="7">Metabolic intermediate biosynthesis; chorismate biosynthesis; chorismate from D-erythrose 4-phosphate and phosphoenolpyruvate: step 5/7.</text>
</comment>
<comment type="function">
    <text evidence="7">Catalyzes the specific phosphorylation of the 3-hydroxyl group of shikimic acid using ATP as a cosubstrate.</text>
</comment>
<feature type="binding site" evidence="7">
    <location>
        <position position="48"/>
    </location>
    <ligand>
        <name>substrate</name>
    </ligand>
</feature>
<dbReference type="InterPro" id="IPR000623">
    <property type="entry name" value="Shikimate_kinase/TSH1"/>
</dbReference>
<keyword evidence="7" id="KW-0479">Metal-binding</keyword>
<comment type="cofactor">
    <cofactor evidence="7">
        <name>Mg(2+)</name>
        <dbReference type="ChEBI" id="CHEBI:18420"/>
    </cofactor>
    <text evidence="7">Binds 1 Mg(2+) ion per subunit.</text>
</comment>
<evidence type="ECO:0000256" key="1">
    <source>
        <dbReference type="ARBA" id="ARBA00022605"/>
    </source>
</evidence>
<feature type="binding site" evidence="7">
    <location>
        <position position="24"/>
    </location>
    <ligand>
        <name>substrate</name>
    </ligand>
</feature>
<sequence length="159" mass="17676">MGSGKSHTGKELATHLRLRFVDLDDEIERLAGCSVSQIFAEHGEETFRELEARALRSFAGSGVIIATGGGAPCFHDGMAYMNQTGITIFLDPSTEILIARLSDGRGHRPLLQSETNLRELVTNKLSARRPTYECAQIHLHYADPKFDVTGWLTKRLDNY</sequence>
<feature type="binding site" evidence="7">
    <location>
        <position position="108"/>
    </location>
    <ligand>
        <name>ATP</name>
        <dbReference type="ChEBI" id="CHEBI:30616"/>
    </ligand>
</feature>
<dbReference type="CDD" id="cd00464">
    <property type="entry name" value="SK"/>
    <property type="match status" value="1"/>
</dbReference>
<dbReference type="Proteomes" id="UP000770785">
    <property type="component" value="Unassembled WGS sequence"/>
</dbReference>